<dbReference type="Proteomes" id="UP000728968">
    <property type="component" value="Unassembled WGS sequence"/>
</dbReference>
<reference evidence="1 2" key="1">
    <citation type="journal article" date="2021" name="Sci. Rep.">
        <title>The distribution of antibiotic resistance genes in chicken gut microbiota commensals.</title>
        <authorList>
            <person name="Juricova H."/>
            <person name="Matiasovicova J."/>
            <person name="Kubasova T."/>
            <person name="Cejkova D."/>
            <person name="Rychlik I."/>
        </authorList>
    </citation>
    <scope>NUCLEOTIDE SEQUENCE [LARGE SCALE GENOMIC DNA]</scope>
    <source>
        <strain evidence="1 2">An425</strain>
    </source>
</reference>
<gene>
    <name evidence="1" type="ORF">H6A04_11230</name>
</gene>
<keyword evidence="2" id="KW-1185">Reference proteome</keyword>
<evidence type="ECO:0000313" key="1">
    <source>
        <dbReference type="EMBL" id="MBM6876205.1"/>
    </source>
</evidence>
<evidence type="ECO:0000313" key="2">
    <source>
        <dbReference type="Proteomes" id="UP000728968"/>
    </source>
</evidence>
<organism evidence="1 2">
    <name type="scientific">Fusobacterium mortiferum</name>
    <dbReference type="NCBI Taxonomy" id="850"/>
    <lineage>
        <taxon>Bacteria</taxon>
        <taxon>Fusobacteriati</taxon>
        <taxon>Fusobacteriota</taxon>
        <taxon>Fusobacteriia</taxon>
        <taxon>Fusobacteriales</taxon>
        <taxon>Fusobacteriaceae</taxon>
        <taxon>Fusobacterium</taxon>
    </lineage>
</organism>
<name>A0ABS2G655_FUSMR</name>
<proteinExistence type="predicted"/>
<protein>
    <submittedName>
        <fullName evidence="1">Uncharacterized protein</fullName>
    </submittedName>
</protein>
<sequence>MEKFEKIILEKANWTAWANNMIVEIFKFIRQGNVEELNKLLYMIQSLRSFELLNDKVAIILEINVENAIKMVTDKDFEIYSFKTFTDDESGEYLFNQVVIEIPRSEFKRGNQKLIMVKQIYITAETLNNIKKDFAVREWE</sequence>
<dbReference type="EMBL" id="JACJLT010000218">
    <property type="protein sequence ID" value="MBM6876205.1"/>
    <property type="molecule type" value="Genomic_DNA"/>
</dbReference>
<comment type="caution">
    <text evidence="1">The sequence shown here is derived from an EMBL/GenBank/DDBJ whole genome shotgun (WGS) entry which is preliminary data.</text>
</comment>
<accession>A0ABS2G655</accession>
<dbReference type="RefSeq" id="WP_204716823.1">
    <property type="nucleotide sequence ID" value="NZ_JACJLT010000218.1"/>
</dbReference>